<dbReference type="AlphaFoldDB" id="A0A1B1S939"/>
<evidence type="ECO:0000313" key="2">
    <source>
        <dbReference type="Proteomes" id="UP000186351"/>
    </source>
</evidence>
<accession>A0A1Z2XJL5</accession>
<sequence length="313" mass="35976">MLDTFLSFVEDQLMSDKRLLATIADEILGSGDSGFSRILNFLLFGESVGDLNLTEMLNSYENEVGKALTTAENIEGLSRADKKQLQKATDSLPNQLPNILENQAEELNISSKTLNVMTTLIDKWLVIKIHEHIKDNVHEAVNITNHLIGEDGVEATEITLMRFFDDMLVFNGQKRIEFINKYVKNLSEFFSVIDKTIALYSFASLFYPSVPKLGRYSKDQVSPATRLMGGIQWKTDPKDEKEVIDMLITLNPAMINSLKPCKEETLSPARRMDYLVKLYCDKSDRYSWIKDFIEDYWPQVAQEEFERKYKIKK</sequence>
<accession>A0A1B1S939</accession>
<name>A0A1B1S939_9BACT</name>
<dbReference type="Proteomes" id="UP000186351">
    <property type="component" value="Chromosome"/>
</dbReference>
<dbReference type="EMBL" id="CP015402">
    <property type="protein sequence ID" value="ANU63307.1"/>
    <property type="molecule type" value="Genomic_DNA"/>
</dbReference>
<proteinExistence type="predicted"/>
<evidence type="ECO:0000313" key="1">
    <source>
        <dbReference type="EMBL" id="ANU63307.1"/>
    </source>
</evidence>
<gene>
    <name evidence="1" type="ORF">A4V02_05925</name>
</gene>
<protein>
    <submittedName>
        <fullName evidence="1">Uncharacterized protein</fullName>
    </submittedName>
</protein>
<keyword evidence="2" id="KW-1185">Reference proteome</keyword>
<dbReference type="STRING" id="1796646.A4V02_05925"/>
<organism evidence="1 2">
    <name type="scientific">Muribaculum intestinale</name>
    <dbReference type="NCBI Taxonomy" id="1796646"/>
    <lineage>
        <taxon>Bacteria</taxon>
        <taxon>Pseudomonadati</taxon>
        <taxon>Bacteroidota</taxon>
        <taxon>Bacteroidia</taxon>
        <taxon>Bacteroidales</taxon>
        <taxon>Muribaculaceae</taxon>
        <taxon>Muribaculum</taxon>
    </lineage>
</organism>
<dbReference type="KEGG" id="pary:A4V02_05925"/>
<dbReference type="GeneID" id="65536390"/>
<dbReference type="RefSeq" id="WP_068960650.1">
    <property type="nucleotide sequence ID" value="NZ_CAJTAP010000071.1"/>
</dbReference>
<reference evidence="2" key="1">
    <citation type="submission" date="2016-04" db="EMBL/GenBank/DDBJ databases">
        <title>Complete Genome Sequences of Twelve Strains of a Stable Defined Moderately Diverse Mouse Microbiota 2 (sDMDMm2).</title>
        <authorList>
            <person name="Uchimura Y."/>
            <person name="Wyss M."/>
            <person name="Brugiroux S."/>
            <person name="Limenitakis J.P."/>
            <person name="Stecher B."/>
            <person name="McCoy K.D."/>
            <person name="Macpherson A.J."/>
        </authorList>
    </citation>
    <scope>NUCLEOTIDE SEQUENCE [LARGE SCALE GENOMIC DNA]</scope>
    <source>
        <strain evidence="2">YL27</strain>
    </source>
</reference>